<evidence type="ECO:0000313" key="9">
    <source>
        <dbReference type="Proteomes" id="UP001188597"/>
    </source>
</evidence>
<dbReference type="Pfam" id="PF00319">
    <property type="entry name" value="SRF-TF"/>
    <property type="match status" value="1"/>
</dbReference>
<dbReference type="GO" id="GO:0000978">
    <property type="term" value="F:RNA polymerase II cis-regulatory region sequence-specific DNA binding"/>
    <property type="evidence" value="ECO:0007669"/>
    <property type="project" value="TreeGrafter"/>
</dbReference>
<feature type="region of interest" description="Disordered" evidence="6">
    <location>
        <begin position="66"/>
        <end position="108"/>
    </location>
</feature>
<evidence type="ECO:0000256" key="5">
    <source>
        <dbReference type="ARBA" id="ARBA00023242"/>
    </source>
</evidence>
<evidence type="ECO:0000256" key="4">
    <source>
        <dbReference type="ARBA" id="ARBA00023163"/>
    </source>
</evidence>
<dbReference type="PROSITE" id="PS50066">
    <property type="entry name" value="MADS_BOX_2"/>
    <property type="match status" value="1"/>
</dbReference>
<accession>A0AA88RVQ0</accession>
<dbReference type="PRINTS" id="PR00404">
    <property type="entry name" value="MADSDOMAIN"/>
</dbReference>
<dbReference type="GO" id="GO:0045944">
    <property type="term" value="P:positive regulation of transcription by RNA polymerase II"/>
    <property type="evidence" value="ECO:0007669"/>
    <property type="project" value="InterPro"/>
</dbReference>
<dbReference type="GO" id="GO:0046983">
    <property type="term" value="F:protein dimerization activity"/>
    <property type="evidence" value="ECO:0007669"/>
    <property type="project" value="InterPro"/>
</dbReference>
<keyword evidence="9" id="KW-1185">Reference proteome</keyword>
<evidence type="ECO:0000256" key="3">
    <source>
        <dbReference type="ARBA" id="ARBA00023125"/>
    </source>
</evidence>
<sequence>IPKDCKRNSREMQLQGSMIPKDCKRNSREMELQGSMNLICQASIGTLPDFVLAAQRERRAAFKLTRQDRATRGEGVGSEAEREGRVGDGVGEEGLDRPVGVGEGESKTAQYKMHSSTVEFYVYDSANEKMGRVKLKMQTLESTGNRQVTYSKRRSGIIKKARELSILCGIDIILLMFAPNGRPTMFSGVHSKVDEVITKFAQLSPYERKMESLELNALNFTNVVFPSKPLEEVSVFVEKF</sequence>
<reference evidence="8" key="1">
    <citation type="submission" date="2022-12" db="EMBL/GenBank/DDBJ databases">
        <title>Draft genome assemblies for two species of Escallonia (Escalloniales).</title>
        <authorList>
            <person name="Chanderbali A."/>
            <person name="Dervinis C."/>
            <person name="Anghel I."/>
            <person name="Soltis D."/>
            <person name="Soltis P."/>
            <person name="Zapata F."/>
        </authorList>
    </citation>
    <scope>NUCLEOTIDE SEQUENCE</scope>
    <source>
        <strain evidence="8">UCBG64.0493</strain>
        <tissue evidence="8">Leaf</tissue>
    </source>
</reference>
<dbReference type="Proteomes" id="UP001188597">
    <property type="component" value="Unassembled WGS sequence"/>
</dbReference>
<feature type="non-terminal residue" evidence="8">
    <location>
        <position position="240"/>
    </location>
</feature>
<dbReference type="InterPro" id="IPR033897">
    <property type="entry name" value="SRF-like_MADS-box"/>
</dbReference>
<comment type="caution">
    <text evidence="8">The sequence shown here is derived from an EMBL/GenBank/DDBJ whole genome shotgun (WGS) entry which is preliminary data.</text>
</comment>
<name>A0AA88RVQ0_9ASTE</name>
<dbReference type="AlphaFoldDB" id="A0AA88RVQ0"/>
<organism evidence="8 9">
    <name type="scientific">Escallonia herrerae</name>
    <dbReference type="NCBI Taxonomy" id="1293975"/>
    <lineage>
        <taxon>Eukaryota</taxon>
        <taxon>Viridiplantae</taxon>
        <taxon>Streptophyta</taxon>
        <taxon>Embryophyta</taxon>
        <taxon>Tracheophyta</taxon>
        <taxon>Spermatophyta</taxon>
        <taxon>Magnoliopsida</taxon>
        <taxon>eudicotyledons</taxon>
        <taxon>Gunneridae</taxon>
        <taxon>Pentapetalae</taxon>
        <taxon>asterids</taxon>
        <taxon>campanulids</taxon>
        <taxon>Escalloniales</taxon>
        <taxon>Escalloniaceae</taxon>
        <taxon>Escallonia</taxon>
    </lineage>
</organism>
<keyword evidence="4" id="KW-0804">Transcription</keyword>
<evidence type="ECO:0000256" key="2">
    <source>
        <dbReference type="ARBA" id="ARBA00023015"/>
    </source>
</evidence>
<evidence type="ECO:0000259" key="7">
    <source>
        <dbReference type="PROSITE" id="PS50066"/>
    </source>
</evidence>
<gene>
    <name evidence="8" type="ORF">RJ639_025787</name>
</gene>
<dbReference type="InterPro" id="IPR002100">
    <property type="entry name" value="TF_MADSbox"/>
</dbReference>
<evidence type="ECO:0000256" key="1">
    <source>
        <dbReference type="ARBA" id="ARBA00004123"/>
    </source>
</evidence>
<dbReference type="EMBL" id="JAVXUP010004369">
    <property type="protein sequence ID" value="KAK2997173.1"/>
    <property type="molecule type" value="Genomic_DNA"/>
</dbReference>
<keyword evidence="3" id="KW-0238">DNA-binding</keyword>
<dbReference type="CDD" id="cd00266">
    <property type="entry name" value="MADS_SRF_like"/>
    <property type="match status" value="1"/>
</dbReference>
<protein>
    <recommendedName>
        <fullName evidence="7">MADS-box domain-containing protein</fullName>
    </recommendedName>
</protein>
<dbReference type="SUPFAM" id="SSF55455">
    <property type="entry name" value="SRF-like"/>
    <property type="match status" value="1"/>
</dbReference>
<keyword evidence="2" id="KW-0805">Transcription regulation</keyword>
<dbReference type="InterPro" id="IPR036879">
    <property type="entry name" value="TF_MADSbox_sf"/>
</dbReference>
<comment type="subcellular location">
    <subcellularLocation>
        <location evidence="1">Nucleus</location>
    </subcellularLocation>
</comment>
<dbReference type="PANTHER" id="PTHR11945">
    <property type="entry name" value="MADS BOX PROTEIN"/>
    <property type="match status" value="1"/>
</dbReference>
<dbReference type="Gene3D" id="3.40.1810.10">
    <property type="entry name" value="Transcription factor, MADS-box"/>
    <property type="match status" value="1"/>
</dbReference>
<keyword evidence="5" id="KW-0539">Nucleus</keyword>
<feature type="domain" description="MADS-box" evidence="7">
    <location>
        <begin position="130"/>
        <end position="190"/>
    </location>
</feature>
<dbReference type="GO" id="GO:0000981">
    <property type="term" value="F:DNA-binding transcription factor activity, RNA polymerase II-specific"/>
    <property type="evidence" value="ECO:0007669"/>
    <property type="project" value="InterPro"/>
</dbReference>
<evidence type="ECO:0000313" key="8">
    <source>
        <dbReference type="EMBL" id="KAK2997173.1"/>
    </source>
</evidence>
<dbReference type="GO" id="GO:0005634">
    <property type="term" value="C:nucleus"/>
    <property type="evidence" value="ECO:0007669"/>
    <property type="project" value="UniProtKB-SubCell"/>
</dbReference>
<dbReference type="SMART" id="SM00432">
    <property type="entry name" value="MADS"/>
    <property type="match status" value="1"/>
</dbReference>
<evidence type="ECO:0000256" key="6">
    <source>
        <dbReference type="SAM" id="MobiDB-lite"/>
    </source>
</evidence>
<proteinExistence type="predicted"/>
<dbReference type="PANTHER" id="PTHR11945:SF410">
    <property type="entry name" value="AGAMOUS-LIKE MADS-BOX PROTEIN AGL65"/>
    <property type="match status" value="1"/>
</dbReference>